<evidence type="ECO:0000313" key="3">
    <source>
        <dbReference type="Proteomes" id="UP000246635"/>
    </source>
</evidence>
<organism evidence="2 3">
    <name type="scientific">Paenibacillus cellulosilyticus</name>
    <dbReference type="NCBI Taxonomy" id="375489"/>
    <lineage>
        <taxon>Bacteria</taxon>
        <taxon>Bacillati</taxon>
        <taxon>Bacillota</taxon>
        <taxon>Bacilli</taxon>
        <taxon>Bacillales</taxon>
        <taxon>Paenibacillaceae</taxon>
        <taxon>Paenibacillus</taxon>
    </lineage>
</organism>
<sequence>MKAQPSVIAARFIAILLLVIPGLLATYGFLRMKDALYDYFVSYGDEVNAPSFAWLTFIIGFILFAIGVGFIGGWIFFRDRKHNYVAPRFRQKRSRPPKPTTRPGS</sequence>
<keyword evidence="1" id="KW-0812">Transmembrane</keyword>
<proteinExistence type="predicted"/>
<dbReference type="AlphaFoldDB" id="A0A2V2Z0B3"/>
<dbReference type="RefSeq" id="WP_110043473.1">
    <property type="nucleotide sequence ID" value="NZ_CP054612.1"/>
</dbReference>
<dbReference type="InterPro" id="IPR020138">
    <property type="entry name" value="Uncharacterised_YqzF"/>
</dbReference>
<dbReference type="EMBL" id="QGTQ01000004">
    <property type="protein sequence ID" value="PWW05638.1"/>
    <property type="molecule type" value="Genomic_DNA"/>
</dbReference>
<accession>A0A2V2Z0B3</accession>
<evidence type="ECO:0000256" key="1">
    <source>
        <dbReference type="SAM" id="Phobius"/>
    </source>
</evidence>
<gene>
    <name evidence="2" type="ORF">DFQ01_104199</name>
</gene>
<keyword evidence="1" id="KW-0472">Membrane</keyword>
<feature type="transmembrane region" description="Helical" evidence="1">
    <location>
        <begin position="12"/>
        <end position="32"/>
    </location>
</feature>
<reference evidence="2 3" key="1">
    <citation type="submission" date="2018-05" db="EMBL/GenBank/DDBJ databases">
        <title>Genomic Encyclopedia of Type Strains, Phase III (KMG-III): the genomes of soil and plant-associated and newly described type strains.</title>
        <authorList>
            <person name="Whitman W."/>
        </authorList>
    </citation>
    <scope>NUCLEOTIDE SEQUENCE [LARGE SCALE GENOMIC DNA]</scope>
    <source>
        <strain evidence="2 3">CECT 5696</strain>
    </source>
</reference>
<dbReference type="Proteomes" id="UP000246635">
    <property type="component" value="Unassembled WGS sequence"/>
</dbReference>
<feature type="transmembrane region" description="Helical" evidence="1">
    <location>
        <begin position="52"/>
        <end position="77"/>
    </location>
</feature>
<protein>
    <submittedName>
        <fullName evidence="2">Uncharacterized protein DUF2627</fullName>
    </submittedName>
</protein>
<keyword evidence="3" id="KW-1185">Reference proteome</keyword>
<keyword evidence="1" id="KW-1133">Transmembrane helix</keyword>
<evidence type="ECO:0000313" key="2">
    <source>
        <dbReference type="EMBL" id="PWW05638.1"/>
    </source>
</evidence>
<name>A0A2V2Z0B3_9BACL</name>
<dbReference type="OrthoDB" id="2989757at2"/>
<comment type="caution">
    <text evidence="2">The sequence shown here is derived from an EMBL/GenBank/DDBJ whole genome shotgun (WGS) entry which is preliminary data.</text>
</comment>
<dbReference type="Pfam" id="PF11118">
    <property type="entry name" value="DUF2627"/>
    <property type="match status" value="1"/>
</dbReference>